<keyword evidence="3" id="KW-0731">Sigma factor</keyword>
<keyword evidence="2" id="KW-0805">Transcription regulation</keyword>
<feature type="domain" description="RNA polymerase sigma-70 region 2" evidence="6">
    <location>
        <begin position="10"/>
        <end position="73"/>
    </location>
</feature>
<dbReference type="PANTHER" id="PTHR43133:SF50">
    <property type="entry name" value="ECF RNA POLYMERASE SIGMA FACTOR SIGM"/>
    <property type="match status" value="1"/>
</dbReference>
<gene>
    <name evidence="8" type="primary">sigE_1</name>
    <name evidence="8" type="ORF">Pka01_04600</name>
</gene>
<comment type="similarity">
    <text evidence="1">Belongs to the sigma-70 factor family. ECF subfamily.</text>
</comment>
<keyword evidence="9" id="KW-1185">Reference proteome</keyword>
<proteinExistence type="inferred from homology"/>
<dbReference type="AlphaFoldDB" id="A0A8J3LQE4"/>
<dbReference type="CDD" id="cd06171">
    <property type="entry name" value="Sigma70_r4"/>
    <property type="match status" value="1"/>
</dbReference>
<evidence type="ECO:0000256" key="5">
    <source>
        <dbReference type="ARBA" id="ARBA00023163"/>
    </source>
</evidence>
<organism evidence="8 9">
    <name type="scientific">Planotetraspora kaengkrachanensis</name>
    <dbReference type="NCBI Taxonomy" id="575193"/>
    <lineage>
        <taxon>Bacteria</taxon>
        <taxon>Bacillati</taxon>
        <taxon>Actinomycetota</taxon>
        <taxon>Actinomycetes</taxon>
        <taxon>Streptosporangiales</taxon>
        <taxon>Streptosporangiaceae</taxon>
        <taxon>Planotetraspora</taxon>
    </lineage>
</organism>
<dbReference type="Pfam" id="PF08281">
    <property type="entry name" value="Sigma70_r4_2"/>
    <property type="match status" value="1"/>
</dbReference>
<dbReference type="InterPro" id="IPR013325">
    <property type="entry name" value="RNA_pol_sigma_r2"/>
</dbReference>
<feature type="domain" description="RNA polymerase sigma factor 70 region 4 type 2" evidence="7">
    <location>
        <begin position="98"/>
        <end position="149"/>
    </location>
</feature>
<dbReference type="GO" id="GO:0003677">
    <property type="term" value="F:DNA binding"/>
    <property type="evidence" value="ECO:0007669"/>
    <property type="project" value="UniProtKB-KW"/>
</dbReference>
<evidence type="ECO:0000256" key="4">
    <source>
        <dbReference type="ARBA" id="ARBA00023125"/>
    </source>
</evidence>
<keyword evidence="5" id="KW-0804">Transcription</keyword>
<sequence>MANGFAEYVAHRHDRLCRTAYLLTRDWAVAEDLVQTSLAKAWAVWRRIEEDPDRYVYRIIVNTHTSWWRRSWRGEVPTEAVPERSERDFSGTVVDRDTLWAAIGTLSRRQRTVIVLHYFDEMTMQQVADTLGCSLGTVKTQLGRALARLRVTPEVQDLQPEATR</sequence>
<dbReference type="InterPro" id="IPR014325">
    <property type="entry name" value="RNA_pol_sigma-E_actinobac"/>
</dbReference>
<dbReference type="InterPro" id="IPR007627">
    <property type="entry name" value="RNA_pol_sigma70_r2"/>
</dbReference>
<dbReference type="InterPro" id="IPR013249">
    <property type="entry name" value="RNA_pol_sigma70_r4_t2"/>
</dbReference>
<dbReference type="Pfam" id="PF04542">
    <property type="entry name" value="Sigma70_r2"/>
    <property type="match status" value="1"/>
</dbReference>
<evidence type="ECO:0000259" key="7">
    <source>
        <dbReference type="Pfam" id="PF08281"/>
    </source>
</evidence>
<protein>
    <submittedName>
        <fullName evidence="8">RNA polymerase sigma-E factor</fullName>
    </submittedName>
</protein>
<dbReference type="SUPFAM" id="SSF88659">
    <property type="entry name" value="Sigma3 and sigma4 domains of RNA polymerase sigma factors"/>
    <property type="match status" value="1"/>
</dbReference>
<evidence type="ECO:0000313" key="8">
    <source>
        <dbReference type="EMBL" id="GIG77333.1"/>
    </source>
</evidence>
<dbReference type="InterPro" id="IPR014284">
    <property type="entry name" value="RNA_pol_sigma-70_dom"/>
</dbReference>
<dbReference type="NCBIfam" id="TIGR02937">
    <property type="entry name" value="sigma70-ECF"/>
    <property type="match status" value="1"/>
</dbReference>
<dbReference type="InterPro" id="IPR036388">
    <property type="entry name" value="WH-like_DNA-bd_sf"/>
</dbReference>
<dbReference type="NCBIfam" id="TIGR02983">
    <property type="entry name" value="SigE-fam_strep"/>
    <property type="match status" value="1"/>
</dbReference>
<dbReference type="GO" id="GO:0016987">
    <property type="term" value="F:sigma factor activity"/>
    <property type="evidence" value="ECO:0007669"/>
    <property type="project" value="UniProtKB-KW"/>
</dbReference>
<dbReference type="GO" id="GO:0006352">
    <property type="term" value="P:DNA-templated transcription initiation"/>
    <property type="evidence" value="ECO:0007669"/>
    <property type="project" value="InterPro"/>
</dbReference>
<dbReference type="EMBL" id="BONV01000001">
    <property type="protein sequence ID" value="GIG77333.1"/>
    <property type="molecule type" value="Genomic_DNA"/>
</dbReference>
<dbReference type="SUPFAM" id="SSF88946">
    <property type="entry name" value="Sigma2 domain of RNA polymerase sigma factors"/>
    <property type="match status" value="1"/>
</dbReference>
<dbReference type="InterPro" id="IPR039425">
    <property type="entry name" value="RNA_pol_sigma-70-like"/>
</dbReference>
<comment type="caution">
    <text evidence="8">The sequence shown here is derived from an EMBL/GenBank/DDBJ whole genome shotgun (WGS) entry which is preliminary data.</text>
</comment>
<reference evidence="8 9" key="1">
    <citation type="submission" date="2021-01" db="EMBL/GenBank/DDBJ databases">
        <title>Whole genome shotgun sequence of Planotetraspora kaengkrachanensis NBRC 104272.</title>
        <authorList>
            <person name="Komaki H."/>
            <person name="Tamura T."/>
        </authorList>
    </citation>
    <scope>NUCLEOTIDE SEQUENCE [LARGE SCALE GENOMIC DNA]</scope>
    <source>
        <strain evidence="8 9">NBRC 104272</strain>
    </source>
</reference>
<dbReference type="PANTHER" id="PTHR43133">
    <property type="entry name" value="RNA POLYMERASE ECF-TYPE SIGMA FACTO"/>
    <property type="match status" value="1"/>
</dbReference>
<dbReference type="RefSeq" id="WP_203880808.1">
    <property type="nucleotide sequence ID" value="NZ_BAABHH010000001.1"/>
</dbReference>
<accession>A0A8J3LQE4</accession>
<dbReference type="InterPro" id="IPR013324">
    <property type="entry name" value="RNA_pol_sigma_r3/r4-like"/>
</dbReference>
<dbReference type="Gene3D" id="1.10.1740.10">
    <property type="match status" value="1"/>
</dbReference>
<evidence type="ECO:0000256" key="2">
    <source>
        <dbReference type="ARBA" id="ARBA00023015"/>
    </source>
</evidence>
<dbReference type="Gene3D" id="1.10.10.10">
    <property type="entry name" value="Winged helix-like DNA-binding domain superfamily/Winged helix DNA-binding domain"/>
    <property type="match status" value="1"/>
</dbReference>
<evidence type="ECO:0000256" key="3">
    <source>
        <dbReference type="ARBA" id="ARBA00023082"/>
    </source>
</evidence>
<keyword evidence="4" id="KW-0238">DNA-binding</keyword>
<evidence type="ECO:0000313" key="9">
    <source>
        <dbReference type="Proteomes" id="UP000630097"/>
    </source>
</evidence>
<evidence type="ECO:0000259" key="6">
    <source>
        <dbReference type="Pfam" id="PF04542"/>
    </source>
</evidence>
<name>A0A8J3LQE4_9ACTN</name>
<dbReference type="Proteomes" id="UP000630097">
    <property type="component" value="Unassembled WGS sequence"/>
</dbReference>
<evidence type="ECO:0000256" key="1">
    <source>
        <dbReference type="ARBA" id="ARBA00010641"/>
    </source>
</evidence>